<dbReference type="PANTHER" id="PTHR43335">
    <property type="entry name" value="ABC TRANSPORTER, ATP-BINDING PROTEIN"/>
    <property type="match status" value="1"/>
</dbReference>
<dbReference type="EMBL" id="JAPMKX010000001">
    <property type="protein sequence ID" value="MCX7537031.1"/>
    <property type="molecule type" value="Genomic_DNA"/>
</dbReference>
<dbReference type="InterPro" id="IPR027417">
    <property type="entry name" value="P-loop_NTPase"/>
</dbReference>
<accession>A0A9Q4CAD7</accession>
<reference evidence="6" key="1">
    <citation type="submission" date="2022-11" db="EMBL/GenBank/DDBJ databases">
        <title>Corynebacterium sp. isolated from Penguins.</title>
        <authorList>
            <person name="Sedlar K."/>
            <person name="Svec P."/>
        </authorList>
    </citation>
    <scope>NUCLEOTIDE SEQUENCE</scope>
    <source>
        <strain evidence="6">P5875</strain>
    </source>
</reference>
<organism evidence="6 7">
    <name type="scientific">Corynebacterium antarcticum</name>
    <dbReference type="NCBI Taxonomy" id="2800405"/>
    <lineage>
        <taxon>Bacteria</taxon>
        <taxon>Bacillati</taxon>
        <taxon>Actinomycetota</taxon>
        <taxon>Actinomycetes</taxon>
        <taxon>Mycobacteriales</taxon>
        <taxon>Corynebacteriaceae</taxon>
        <taxon>Corynebacterium</taxon>
    </lineage>
</organism>
<name>A0A9Q4CAD7_9CORY</name>
<keyword evidence="3" id="KW-0547">Nucleotide-binding</keyword>
<evidence type="ECO:0000256" key="4">
    <source>
        <dbReference type="ARBA" id="ARBA00022840"/>
    </source>
</evidence>
<dbReference type="AlphaFoldDB" id="A0A9Q4CAD7"/>
<feature type="domain" description="ABC transporter" evidence="5">
    <location>
        <begin position="10"/>
        <end position="224"/>
    </location>
</feature>
<comment type="similarity">
    <text evidence="1">Belongs to the ABC transporter superfamily.</text>
</comment>
<proteinExistence type="inferred from homology"/>
<dbReference type="SMART" id="SM00382">
    <property type="entry name" value="AAA"/>
    <property type="match status" value="1"/>
</dbReference>
<dbReference type="GO" id="GO:0016887">
    <property type="term" value="F:ATP hydrolysis activity"/>
    <property type="evidence" value="ECO:0007669"/>
    <property type="project" value="InterPro"/>
</dbReference>
<evidence type="ECO:0000256" key="1">
    <source>
        <dbReference type="ARBA" id="ARBA00005417"/>
    </source>
</evidence>
<gene>
    <name evidence="6" type="ORF">OS123_00500</name>
</gene>
<evidence type="ECO:0000259" key="5">
    <source>
        <dbReference type="PROSITE" id="PS50893"/>
    </source>
</evidence>
<dbReference type="InterPro" id="IPR003439">
    <property type="entry name" value="ABC_transporter-like_ATP-bd"/>
</dbReference>
<dbReference type="PROSITE" id="PS50893">
    <property type="entry name" value="ABC_TRANSPORTER_2"/>
    <property type="match status" value="1"/>
</dbReference>
<dbReference type="Pfam" id="PF00005">
    <property type="entry name" value="ABC_tran"/>
    <property type="match status" value="1"/>
</dbReference>
<dbReference type="Proteomes" id="UP001070238">
    <property type="component" value="Unassembled WGS sequence"/>
</dbReference>
<comment type="caution">
    <text evidence="6">The sequence shown here is derived from an EMBL/GenBank/DDBJ whole genome shotgun (WGS) entry which is preliminary data.</text>
</comment>
<sequence length="233" mass="24206">MTTTRTDNEFRIRGLEVRYGADRVVRDMNLSAAPGRVTCVLGPNGAGKTTTLRAGLGLVRRHAGECQRPDRTNVLLDDGGLIPGLTVRQHVTARALSAGVPTGCADDLIDTVGMSGAAAMKIGRCSMGMIRRTALAAALVGDPQLVVLDEPSAGLDPEGIRWLGTLLRGLARRGVAVLTATHHLAEAAAMTDDVAVIAGGTLRFSGPLEEMTSGTTTGSLDDAYFALTGGEAR</sequence>
<keyword evidence="4 6" id="KW-0067">ATP-binding</keyword>
<keyword evidence="2" id="KW-0813">Transport</keyword>
<dbReference type="PANTHER" id="PTHR43335:SF4">
    <property type="entry name" value="ABC TRANSPORTER, ATP-BINDING PROTEIN"/>
    <property type="match status" value="1"/>
</dbReference>
<protein>
    <submittedName>
        <fullName evidence="6">ATP-binding cassette domain-containing protein</fullName>
    </submittedName>
</protein>
<dbReference type="GO" id="GO:0005524">
    <property type="term" value="F:ATP binding"/>
    <property type="evidence" value="ECO:0007669"/>
    <property type="project" value="UniProtKB-KW"/>
</dbReference>
<dbReference type="RefSeq" id="WP_267168893.1">
    <property type="nucleotide sequence ID" value="NZ_JAPMKX010000001.1"/>
</dbReference>
<evidence type="ECO:0000256" key="3">
    <source>
        <dbReference type="ARBA" id="ARBA00022741"/>
    </source>
</evidence>
<dbReference type="Gene3D" id="3.40.50.300">
    <property type="entry name" value="P-loop containing nucleotide triphosphate hydrolases"/>
    <property type="match status" value="1"/>
</dbReference>
<dbReference type="SUPFAM" id="SSF52540">
    <property type="entry name" value="P-loop containing nucleoside triphosphate hydrolases"/>
    <property type="match status" value="1"/>
</dbReference>
<evidence type="ECO:0000256" key="2">
    <source>
        <dbReference type="ARBA" id="ARBA00022448"/>
    </source>
</evidence>
<evidence type="ECO:0000313" key="7">
    <source>
        <dbReference type="Proteomes" id="UP001070238"/>
    </source>
</evidence>
<dbReference type="InterPro" id="IPR003593">
    <property type="entry name" value="AAA+_ATPase"/>
</dbReference>
<evidence type="ECO:0000313" key="6">
    <source>
        <dbReference type="EMBL" id="MCX7537031.1"/>
    </source>
</evidence>